<feature type="region of interest" description="Disordered" evidence="1">
    <location>
        <begin position="339"/>
        <end position="407"/>
    </location>
</feature>
<dbReference type="EMBL" id="CP043505">
    <property type="protein sequence ID" value="QEO14163.1"/>
    <property type="molecule type" value="Genomic_DNA"/>
</dbReference>
<evidence type="ECO:0000313" key="4">
    <source>
        <dbReference type="Proteomes" id="UP000324678"/>
    </source>
</evidence>
<feature type="transmembrane region" description="Helical" evidence="2">
    <location>
        <begin position="287"/>
        <end position="305"/>
    </location>
</feature>
<evidence type="ECO:0008006" key="5">
    <source>
        <dbReference type="Google" id="ProtNLM"/>
    </source>
</evidence>
<feature type="transmembrane region" description="Helical" evidence="2">
    <location>
        <begin position="311"/>
        <end position="337"/>
    </location>
</feature>
<keyword evidence="2" id="KW-1133">Transmembrane helix</keyword>
<keyword evidence="2" id="KW-0812">Transmembrane</keyword>
<accession>A0A5C1YDH9</accession>
<dbReference type="KEGG" id="ail:FLP10_06830"/>
<organism evidence="3 4">
    <name type="scientific">Agromyces intestinalis</name>
    <dbReference type="NCBI Taxonomy" id="2592652"/>
    <lineage>
        <taxon>Bacteria</taxon>
        <taxon>Bacillati</taxon>
        <taxon>Actinomycetota</taxon>
        <taxon>Actinomycetes</taxon>
        <taxon>Micrococcales</taxon>
        <taxon>Microbacteriaceae</taxon>
        <taxon>Agromyces</taxon>
    </lineage>
</organism>
<keyword evidence="2" id="KW-0472">Membrane</keyword>
<feature type="transmembrane region" description="Helical" evidence="2">
    <location>
        <begin position="122"/>
        <end position="140"/>
    </location>
</feature>
<feature type="transmembrane region" description="Helical" evidence="2">
    <location>
        <begin position="21"/>
        <end position="44"/>
    </location>
</feature>
<name>A0A5C1YDH9_9MICO</name>
<feature type="transmembrane region" description="Helical" evidence="2">
    <location>
        <begin position="50"/>
        <end position="72"/>
    </location>
</feature>
<feature type="transmembrane region" description="Helical" evidence="2">
    <location>
        <begin position="152"/>
        <end position="170"/>
    </location>
</feature>
<dbReference type="AlphaFoldDB" id="A0A5C1YDH9"/>
<dbReference type="OrthoDB" id="5048128at2"/>
<reference evidence="3 4" key="1">
    <citation type="submission" date="2019-09" db="EMBL/GenBank/DDBJ databases">
        <title>Genome sequencing of strain KACC 19306.</title>
        <authorList>
            <person name="Heo J."/>
            <person name="Kim S.-J."/>
            <person name="Kim J.-S."/>
            <person name="Hong S.-B."/>
            <person name="Kwon S.-W."/>
        </authorList>
    </citation>
    <scope>NUCLEOTIDE SEQUENCE [LARGE SCALE GENOMIC DNA]</scope>
    <source>
        <strain evidence="3 4">KACC 19306</strain>
    </source>
</reference>
<evidence type="ECO:0000256" key="2">
    <source>
        <dbReference type="SAM" id="Phobius"/>
    </source>
</evidence>
<proteinExistence type="predicted"/>
<sequence length="407" mass="42556">MLGGLLAVARPVHSLAALRRLLALLIGIGAATAFTAVPTRLLAFGADASVAWGLPIPGGVIVAVLLLSASASQDSIAIISARGLPTLPIHARAVSNGVVWAGIAMLGVAFTAPAFAAVPGGPFVAALVLGVGIGALTVVLHRSAIAHESYRTFNLVAMLLAVGSLASMAITPTGEWWTVNFSTLGTSDDLAAACFNVAIVIAGLGMAGLAPVLSRELVGRHHGPRRGGALALRVLIAAIGLSLAGVGLVPIDRDPEVHNVFACAAAGAFAIATIGMAWWVRRPPKRFLVWSYASLAIEIAAMVGYDGLDLFNLTVFEIIAFSLVFGWLIAMVATTAGHPRSVRRSSRGRSDRHRAMNRMPRRAASRPPASNGRGTRPSPREHAAARRRRIIRSRGRRERRASAEEPP</sequence>
<feature type="transmembrane region" description="Helical" evidence="2">
    <location>
        <begin position="230"/>
        <end position="251"/>
    </location>
</feature>
<feature type="compositionally biased region" description="Basic residues" evidence="1">
    <location>
        <begin position="340"/>
        <end position="364"/>
    </location>
</feature>
<protein>
    <recommendedName>
        <fullName evidence="5">DUF998 domain-containing protein</fullName>
    </recommendedName>
</protein>
<feature type="compositionally biased region" description="Basic residues" evidence="1">
    <location>
        <begin position="385"/>
        <end position="399"/>
    </location>
</feature>
<feature type="transmembrane region" description="Helical" evidence="2">
    <location>
        <begin position="190"/>
        <end position="210"/>
    </location>
</feature>
<feature type="transmembrane region" description="Helical" evidence="2">
    <location>
        <begin position="93"/>
        <end position="116"/>
    </location>
</feature>
<evidence type="ECO:0000313" key="3">
    <source>
        <dbReference type="EMBL" id="QEO14163.1"/>
    </source>
</evidence>
<gene>
    <name evidence="3" type="ORF">FLP10_06830</name>
</gene>
<dbReference type="Proteomes" id="UP000324678">
    <property type="component" value="Chromosome"/>
</dbReference>
<dbReference type="RefSeq" id="WP_149160184.1">
    <property type="nucleotide sequence ID" value="NZ_CP043505.1"/>
</dbReference>
<feature type="transmembrane region" description="Helical" evidence="2">
    <location>
        <begin position="257"/>
        <end position="280"/>
    </location>
</feature>
<evidence type="ECO:0000256" key="1">
    <source>
        <dbReference type="SAM" id="MobiDB-lite"/>
    </source>
</evidence>
<keyword evidence="4" id="KW-1185">Reference proteome</keyword>